<evidence type="ECO:0000313" key="2">
    <source>
        <dbReference type="EMBL" id="RAW48180.1"/>
    </source>
</evidence>
<dbReference type="RefSeq" id="WP_112116402.1">
    <property type="nucleotide sequence ID" value="NZ_DAWEON010000016.1"/>
</dbReference>
<accession>A0A329THK3</accession>
<evidence type="ECO:0000256" key="1">
    <source>
        <dbReference type="SAM" id="Coils"/>
    </source>
</evidence>
<name>A0A329THK3_9FIRM</name>
<dbReference type="EMBL" id="PRKZ01000010">
    <property type="protein sequence ID" value="RAW48180.1"/>
    <property type="molecule type" value="Genomic_DNA"/>
</dbReference>
<feature type="coiled-coil region" evidence="1">
    <location>
        <begin position="82"/>
        <end position="130"/>
    </location>
</feature>
<comment type="caution">
    <text evidence="2">The sequence shown here is derived from an EMBL/GenBank/DDBJ whole genome shotgun (WGS) entry which is preliminary data.</text>
</comment>
<proteinExistence type="predicted"/>
<keyword evidence="1" id="KW-0175">Coiled coil</keyword>
<dbReference type="Proteomes" id="UP000251634">
    <property type="component" value="Unassembled WGS sequence"/>
</dbReference>
<sequence length="207" mass="22891">MVLRDGTLPTAWLSSRKNSVLRCIERLCAETASEHRRAQRRLQEVEEAMATQNQPGSILPGRTMQTAVPVSGGQSAPAASETELLRRKLAEANAEIRRYETRLFAYERAMLDLRRENAELQALCEQARAGETLPEPTPQPTVPVLEKPELPVIHFPAPARDAGVAQGPLPGEIETLLDTGTPEWEPKTKLDHLSVDIISQLEQLMGT</sequence>
<evidence type="ECO:0000313" key="3">
    <source>
        <dbReference type="Proteomes" id="UP000251634"/>
    </source>
</evidence>
<gene>
    <name evidence="2" type="ORF">C4N25_12160</name>
</gene>
<reference evidence="2 3" key="1">
    <citation type="submission" date="2018-02" db="EMBL/GenBank/DDBJ databases">
        <title>Complete genome sequencing of Faecalibacterium prausnitzii strains isolated from the human gut.</title>
        <authorList>
            <person name="Fitzgerald B.C."/>
            <person name="Shkoporov A.N."/>
            <person name="Ross P.R."/>
            <person name="Hill C."/>
        </authorList>
    </citation>
    <scope>NUCLEOTIDE SEQUENCE [LARGE SCALE GENOMIC DNA]</scope>
    <source>
        <strain evidence="2 3">APC942/8-14-2</strain>
    </source>
</reference>
<organism evidence="2 3">
    <name type="scientific">Faecalibacterium prausnitzii</name>
    <dbReference type="NCBI Taxonomy" id="853"/>
    <lineage>
        <taxon>Bacteria</taxon>
        <taxon>Bacillati</taxon>
        <taxon>Bacillota</taxon>
        <taxon>Clostridia</taxon>
        <taxon>Eubacteriales</taxon>
        <taxon>Oscillospiraceae</taxon>
        <taxon>Faecalibacterium</taxon>
    </lineage>
</organism>
<protein>
    <submittedName>
        <fullName evidence="2">Uncharacterized protein</fullName>
    </submittedName>
</protein>
<dbReference type="AlphaFoldDB" id="A0A329THK3"/>